<dbReference type="Pfam" id="PF03816">
    <property type="entry name" value="LytR_cpsA_psr"/>
    <property type="match status" value="1"/>
</dbReference>
<comment type="caution">
    <text evidence="5">The sequence shown here is derived from an EMBL/GenBank/DDBJ whole genome shotgun (WGS) entry which is preliminary data.</text>
</comment>
<evidence type="ECO:0000256" key="2">
    <source>
        <dbReference type="SAM" id="MobiDB-lite"/>
    </source>
</evidence>
<evidence type="ECO:0000259" key="4">
    <source>
        <dbReference type="Pfam" id="PF03816"/>
    </source>
</evidence>
<organism evidence="5 6">
    <name type="scientific">Ventrimonas faecis</name>
    <dbReference type="NCBI Taxonomy" id="3133170"/>
    <lineage>
        <taxon>Bacteria</taxon>
        <taxon>Bacillati</taxon>
        <taxon>Bacillota</taxon>
        <taxon>Clostridia</taxon>
        <taxon>Lachnospirales</taxon>
        <taxon>Lachnospiraceae</taxon>
        <taxon>Ventrimonas</taxon>
    </lineage>
</organism>
<keyword evidence="6" id="KW-1185">Reference proteome</keyword>
<keyword evidence="3" id="KW-0472">Membrane</keyword>
<feature type="domain" description="Cell envelope-related transcriptional attenuator" evidence="4">
    <location>
        <begin position="257"/>
        <end position="414"/>
    </location>
</feature>
<evidence type="ECO:0000313" key="6">
    <source>
        <dbReference type="Proteomes" id="UP001437460"/>
    </source>
</evidence>
<dbReference type="InterPro" id="IPR050922">
    <property type="entry name" value="LytR/CpsA/Psr_CW_biosynth"/>
</dbReference>
<feature type="region of interest" description="Disordered" evidence="2">
    <location>
        <begin position="603"/>
        <end position="758"/>
    </location>
</feature>
<comment type="similarity">
    <text evidence="1">Belongs to the LytR/CpsA/Psr (LCP) family.</text>
</comment>
<feature type="compositionally biased region" description="Basic and acidic residues" evidence="2">
    <location>
        <begin position="33"/>
        <end position="61"/>
    </location>
</feature>
<feature type="compositionally biased region" description="Gly residues" evidence="2">
    <location>
        <begin position="157"/>
        <end position="168"/>
    </location>
</feature>
<proteinExistence type="inferred from homology"/>
<reference evidence="5 6" key="1">
    <citation type="submission" date="2024-03" db="EMBL/GenBank/DDBJ databases">
        <title>Human intestinal bacterial collection.</title>
        <authorList>
            <person name="Pauvert C."/>
            <person name="Hitch T.C.A."/>
            <person name="Clavel T."/>
        </authorList>
    </citation>
    <scope>NUCLEOTIDE SEQUENCE [LARGE SCALE GENOMIC DNA]</scope>
    <source>
        <strain evidence="5 6">CLA-AP-H27</strain>
    </source>
</reference>
<evidence type="ECO:0000256" key="1">
    <source>
        <dbReference type="ARBA" id="ARBA00006068"/>
    </source>
</evidence>
<gene>
    <name evidence="5" type="ORF">WMO41_10740</name>
</gene>
<feature type="region of interest" description="Disordered" evidence="2">
    <location>
        <begin position="528"/>
        <end position="554"/>
    </location>
</feature>
<dbReference type="Proteomes" id="UP001437460">
    <property type="component" value="Unassembled WGS sequence"/>
</dbReference>
<sequence>MSHDFDDELERSTERRSRRNPRMRDTQGYGSSRQEDGYPSERERWESRQRKRQEAAERELDVMGDSRIYAIPKQPKRESVQEPAGRRYEPDMLDEMEKGRGRAGSRRRSSMSGETSFQAAAGSDYGQDAAFDADVRSSAARETAGSRAVREAAAGKNVGGASRGGGRSDFGRSEAKKKRRRRIIAMIVAECIALVAIFSYAFMARMMSQIQRSEDFQISEIKTNDIAMDAEENMKGYWTIAIFGVDARDNAIEKSTNSDVIIICNVNRDTGEIKLVSVYRDSYLNINDSGSYTKINQAYFVGGPKQAVEALNRNLDLQIQDYMTFNWKAVANAIDVLGGVDIELSKAEFFYINSFITETVKATGIGSHQLKQAGMNHLDGVQAVAYGRLRLMDTDYARTERQRKIIAQAFEKSKKADFQTLYTLIGTVFPQVSTSIGVDDLVSNAKNISKFHLGETTGFPQARGDANMGKKGAVVVPATLESNVIELHKFLFGDEDYTPSETVKKISAKISSDTGIYKEGQFVGNVGTGGGVVQPQKTKAASTKSSEKSKDEEGYQTVYEYDKNGKKVSKKLKMETDADGKYVKYETDADGFLVKDETISGSHSVTTAVETDENGNLKESESRNNHKNNESSASESGIADTKVTDRPGGTSESTSASHPGSTTESSSASHPGSSTTPTTAASHPGSISESTSSGSGSTVPTAASHPGSSTTPTSAASHPGSTSTTPTSPGTGNVSSGGPSGSGNSSSSVSGTVAGPGQ</sequence>
<feature type="transmembrane region" description="Helical" evidence="3">
    <location>
        <begin position="183"/>
        <end position="203"/>
    </location>
</feature>
<dbReference type="InterPro" id="IPR004474">
    <property type="entry name" value="LytR_CpsA_psr"/>
</dbReference>
<dbReference type="Gene3D" id="3.40.630.190">
    <property type="entry name" value="LCP protein"/>
    <property type="match status" value="1"/>
</dbReference>
<keyword evidence="3" id="KW-0812">Transmembrane</keyword>
<dbReference type="EMBL" id="JBBMFJ010000022">
    <property type="protein sequence ID" value="MEQ2563630.1"/>
    <property type="molecule type" value="Genomic_DNA"/>
</dbReference>
<dbReference type="PANTHER" id="PTHR33392">
    <property type="entry name" value="POLYISOPRENYL-TEICHOIC ACID--PEPTIDOGLYCAN TEICHOIC ACID TRANSFERASE TAGU"/>
    <property type="match status" value="1"/>
</dbReference>
<dbReference type="RefSeq" id="WP_349229752.1">
    <property type="nucleotide sequence ID" value="NZ_JBBMFJ010000022.1"/>
</dbReference>
<evidence type="ECO:0000256" key="3">
    <source>
        <dbReference type="SAM" id="Phobius"/>
    </source>
</evidence>
<protein>
    <submittedName>
        <fullName evidence="5">LCP family protein</fullName>
    </submittedName>
</protein>
<name>A0ABV1HMT1_9FIRM</name>
<feature type="compositionally biased region" description="Basic and acidic residues" evidence="2">
    <location>
        <begin position="1"/>
        <end position="15"/>
    </location>
</feature>
<keyword evidence="3" id="KW-1133">Transmembrane helix</keyword>
<evidence type="ECO:0000313" key="5">
    <source>
        <dbReference type="EMBL" id="MEQ2563630.1"/>
    </source>
</evidence>
<dbReference type="PANTHER" id="PTHR33392:SF6">
    <property type="entry name" value="POLYISOPRENYL-TEICHOIC ACID--PEPTIDOGLYCAN TEICHOIC ACID TRANSFERASE TAGU"/>
    <property type="match status" value="1"/>
</dbReference>
<dbReference type="NCBIfam" id="TIGR00350">
    <property type="entry name" value="lytR_cpsA_psr"/>
    <property type="match status" value="1"/>
</dbReference>
<feature type="compositionally biased region" description="Basic and acidic residues" evidence="2">
    <location>
        <begin position="75"/>
        <end position="100"/>
    </location>
</feature>
<feature type="region of interest" description="Disordered" evidence="2">
    <location>
        <begin position="142"/>
        <end position="174"/>
    </location>
</feature>
<feature type="compositionally biased region" description="Low complexity" evidence="2">
    <location>
        <begin position="655"/>
        <end position="758"/>
    </location>
</feature>
<feature type="compositionally biased region" description="Basic and acidic residues" evidence="2">
    <location>
        <begin position="615"/>
        <end position="629"/>
    </location>
</feature>
<accession>A0ABV1HMT1</accession>
<feature type="region of interest" description="Disordered" evidence="2">
    <location>
        <begin position="1"/>
        <end position="121"/>
    </location>
</feature>